<protein>
    <submittedName>
        <fullName evidence="2">Lipid-A-disaccharide synthase</fullName>
        <ecNumber evidence="2">2.4.1.182</ecNumber>
    </submittedName>
</protein>
<name>A0A090X5B5_9FLAO</name>
<dbReference type="GO" id="GO:0008915">
    <property type="term" value="F:lipid-A-disaccharide synthase activity"/>
    <property type="evidence" value="ECO:0007669"/>
    <property type="project" value="UniProtKB-EC"/>
</dbReference>
<dbReference type="Proteomes" id="UP000029644">
    <property type="component" value="Unassembled WGS sequence"/>
</dbReference>
<gene>
    <name evidence="2" type="ORF">JCM19274_4327</name>
    <name evidence="1" type="ORF">JCM19300_2431</name>
</gene>
<keyword evidence="2" id="KW-0328">Glycosyltransferase</keyword>
<accession>A0A090X5B5</accession>
<evidence type="ECO:0000313" key="1">
    <source>
        <dbReference type="EMBL" id="GAL62378.1"/>
    </source>
</evidence>
<dbReference type="EMBL" id="BBNU01000005">
    <property type="protein sequence ID" value="GAL79242.1"/>
    <property type="molecule type" value="Genomic_DNA"/>
</dbReference>
<evidence type="ECO:0000313" key="4">
    <source>
        <dbReference type="Proteomes" id="UP000029644"/>
    </source>
</evidence>
<evidence type="ECO:0000313" key="2">
    <source>
        <dbReference type="EMBL" id="GAL79242.1"/>
    </source>
</evidence>
<proteinExistence type="predicted"/>
<dbReference type="AlphaFoldDB" id="A0A090X5B5"/>
<organism evidence="2 3">
    <name type="scientific">Algibacter lectus</name>
    <dbReference type="NCBI Taxonomy" id="221126"/>
    <lineage>
        <taxon>Bacteria</taxon>
        <taxon>Pseudomonadati</taxon>
        <taxon>Bacteroidota</taxon>
        <taxon>Flavobacteriia</taxon>
        <taxon>Flavobacteriales</taxon>
        <taxon>Flavobacteriaceae</taxon>
        <taxon>Algibacter</taxon>
    </lineage>
</organism>
<comment type="caution">
    <text evidence="2">The sequence shown here is derived from an EMBL/GenBank/DDBJ whole genome shotgun (WGS) entry which is preliminary data.</text>
</comment>
<dbReference type="EC" id="2.4.1.182" evidence="2"/>
<evidence type="ECO:0000313" key="3">
    <source>
        <dbReference type="Proteomes" id="UP000029643"/>
    </source>
</evidence>
<dbReference type="Proteomes" id="UP000029643">
    <property type="component" value="Unassembled WGS sequence"/>
</dbReference>
<keyword evidence="2" id="KW-0808">Transferase</keyword>
<dbReference type="EMBL" id="BBNQ01000006">
    <property type="protein sequence ID" value="GAL62378.1"/>
    <property type="molecule type" value="Genomic_DNA"/>
</dbReference>
<sequence>MDREVVTELIQGDFNKKNLKKELERILDKEGRKKLFLEYYELEKALGGKGASEKTAKLIYNAIKG</sequence>
<reference evidence="3 4" key="1">
    <citation type="journal article" date="2014" name="Genome Announc.">
        <title>Draft Genome Sequences of Marine Flavobacterium Algibacter lectus Strains SS8 and NR4.</title>
        <authorList>
            <person name="Takatani N."/>
            <person name="Nakanishi M."/>
            <person name="Meirelles P."/>
            <person name="Mino S."/>
            <person name="Suda W."/>
            <person name="Oshima K."/>
            <person name="Hattori M."/>
            <person name="Ohkuma M."/>
            <person name="Hosokawa M."/>
            <person name="Miyashita K."/>
            <person name="Thompson F.L."/>
            <person name="Niwa A."/>
            <person name="Sawabe T."/>
            <person name="Sawabe T."/>
        </authorList>
    </citation>
    <scope>NUCLEOTIDE SEQUENCE [LARGE SCALE GENOMIC DNA]</scope>
    <source>
        <strain evidence="2">JCM 19274</strain>
        <strain evidence="1 4">JCM 19300</strain>
        <strain evidence="3">JCM19274</strain>
    </source>
</reference>